<dbReference type="Pfam" id="PF20684">
    <property type="entry name" value="Fung_rhodopsin"/>
    <property type="match status" value="1"/>
</dbReference>
<feature type="transmembrane region" description="Helical" evidence="7">
    <location>
        <begin position="83"/>
        <end position="106"/>
    </location>
</feature>
<reference evidence="9" key="1">
    <citation type="submission" date="2020-01" db="EMBL/GenBank/DDBJ databases">
        <title>Identification and distribution of gene clusters putatively required for synthesis of sphingolipid metabolism inhibitors in phylogenetically diverse species of the filamentous fungus Fusarium.</title>
        <authorList>
            <person name="Kim H.-S."/>
            <person name="Busman M."/>
            <person name="Brown D.W."/>
            <person name="Divon H."/>
            <person name="Uhlig S."/>
            <person name="Proctor R.H."/>
        </authorList>
    </citation>
    <scope>NUCLEOTIDE SEQUENCE</scope>
    <source>
        <strain evidence="9">NRRL 31653</strain>
    </source>
</reference>
<keyword evidence="3 7" id="KW-1133">Transmembrane helix</keyword>
<dbReference type="InterPro" id="IPR049326">
    <property type="entry name" value="Rhodopsin_dom_fungi"/>
</dbReference>
<feature type="transmembrane region" description="Helical" evidence="7">
    <location>
        <begin position="7"/>
        <end position="28"/>
    </location>
</feature>
<dbReference type="GO" id="GO:0016020">
    <property type="term" value="C:membrane"/>
    <property type="evidence" value="ECO:0007669"/>
    <property type="project" value="UniProtKB-SubCell"/>
</dbReference>
<gene>
    <name evidence="9" type="ORF">FAGAP_7890</name>
</gene>
<evidence type="ECO:0000256" key="6">
    <source>
        <dbReference type="SAM" id="MobiDB-lite"/>
    </source>
</evidence>
<dbReference type="InterPro" id="IPR052337">
    <property type="entry name" value="SAT4-like"/>
</dbReference>
<feature type="region of interest" description="Disordered" evidence="6">
    <location>
        <begin position="282"/>
        <end position="303"/>
    </location>
</feature>
<dbReference type="AlphaFoldDB" id="A0A9P5B6U1"/>
<evidence type="ECO:0000256" key="5">
    <source>
        <dbReference type="ARBA" id="ARBA00038359"/>
    </source>
</evidence>
<dbReference type="OrthoDB" id="5421689at2759"/>
<feature type="domain" description="Rhodopsin" evidence="8">
    <location>
        <begin position="9"/>
        <end position="222"/>
    </location>
</feature>
<feature type="transmembrane region" description="Helical" evidence="7">
    <location>
        <begin position="163"/>
        <end position="184"/>
    </location>
</feature>
<organism evidence="9 10">
    <name type="scientific">Fusarium agapanthi</name>
    <dbReference type="NCBI Taxonomy" id="1803897"/>
    <lineage>
        <taxon>Eukaryota</taxon>
        <taxon>Fungi</taxon>
        <taxon>Dikarya</taxon>
        <taxon>Ascomycota</taxon>
        <taxon>Pezizomycotina</taxon>
        <taxon>Sordariomycetes</taxon>
        <taxon>Hypocreomycetidae</taxon>
        <taxon>Hypocreales</taxon>
        <taxon>Nectriaceae</taxon>
        <taxon>Fusarium</taxon>
        <taxon>Fusarium fujikuroi species complex</taxon>
    </lineage>
</organism>
<keyword evidence="4 7" id="KW-0472">Membrane</keyword>
<feature type="transmembrane region" description="Helical" evidence="7">
    <location>
        <begin position="126"/>
        <end position="151"/>
    </location>
</feature>
<feature type="transmembrane region" description="Helical" evidence="7">
    <location>
        <begin position="204"/>
        <end position="222"/>
    </location>
</feature>
<evidence type="ECO:0000256" key="3">
    <source>
        <dbReference type="ARBA" id="ARBA00022989"/>
    </source>
</evidence>
<dbReference type="PANTHER" id="PTHR33048:SF92">
    <property type="entry name" value="INTEGRAL MEMBRANE PROTEIN"/>
    <property type="match status" value="1"/>
</dbReference>
<comment type="subcellular location">
    <subcellularLocation>
        <location evidence="1">Membrane</location>
        <topology evidence="1">Multi-pass membrane protein</topology>
    </subcellularLocation>
</comment>
<feature type="compositionally biased region" description="Polar residues" evidence="6">
    <location>
        <begin position="290"/>
        <end position="303"/>
    </location>
</feature>
<sequence>MPDILAWLGWVFSLGWFICSTLALRILIDNPAVGPELVVNSVEYLKIVLVAEYFFDTGIYFPKISIILFYWKLIPGISGSLRRVLLAITVYLGCALLVSVLVNTLICLPFSDNWSIENQLMSAWNSYASFCVQWGLNFSTDLLIFFYPFFLLKHLKLHRKQKIALIGIFSLGAITLIVSLSRFIAYNATDFELDDQSGNTLSLAEMSTAVIVVCLPGLRRFIMRSKSSTNRSSSNQPSGYGVHTKITGRGQNAETPVSQYAKWGVRDDEIELVTHIRVSHERLSPDDTRSASGKSAVSQTFKV</sequence>
<accession>A0A9P5B6U1</accession>
<protein>
    <recommendedName>
        <fullName evidence="8">Rhodopsin domain-containing protein</fullName>
    </recommendedName>
</protein>
<evidence type="ECO:0000256" key="7">
    <source>
        <dbReference type="SAM" id="Phobius"/>
    </source>
</evidence>
<dbReference type="EMBL" id="LUFC02000589">
    <property type="protein sequence ID" value="KAF4495956.1"/>
    <property type="molecule type" value="Genomic_DNA"/>
</dbReference>
<keyword evidence="10" id="KW-1185">Reference proteome</keyword>
<evidence type="ECO:0000256" key="4">
    <source>
        <dbReference type="ARBA" id="ARBA00023136"/>
    </source>
</evidence>
<feature type="region of interest" description="Disordered" evidence="6">
    <location>
        <begin position="226"/>
        <end position="248"/>
    </location>
</feature>
<evidence type="ECO:0000259" key="8">
    <source>
        <dbReference type="Pfam" id="PF20684"/>
    </source>
</evidence>
<evidence type="ECO:0000313" key="10">
    <source>
        <dbReference type="Proteomes" id="UP000737391"/>
    </source>
</evidence>
<name>A0A9P5B6U1_9HYPO</name>
<dbReference type="PANTHER" id="PTHR33048">
    <property type="entry name" value="PTH11-LIKE INTEGRAL MEMBRANE PROTEIN (AFU_ORTHOLOGUE AFUA_5G11245)"/>
    <property type="match status" value="1"/>
</dbReference>
<dbReference type="Proteomes" id="UP000737391">
    <property type="component" value="Unassembled WGS sequence"/>
</dbReference>
<evidence type="ECO:0000256" key="2">
    <source>
        <dbReference type="ARBA" id="ARBA00022692"/>
    </source>
</evidence>
<evidence type="ECO:0000313" key="9">
    <source>
        <dbReference type="EMBL" id="KAF4495956.1"/>
    </source>
</evidence>
<evidence type="ECO:0000256" key="1">
    <source>
        <dbReference type="ARBA" id="ARBA00004141"/>
    </source>
</evidence>
<comment type="similarity">
    <text evidence="5">Belongs to the SAT4 family.</text>
</comment>
<feature type="transmembrane region" description="Helical" evidence="7">
    <location>
        <begin position="48"/>
        <end position="71"/>
    </location>
</feature>
<keyword evidence="2 7" id="KW-0812">Transmembrane</keyword>
<proteinExistence type="inferred from homology"/>
<feature type="compositionally biased region" description="Low complexity" evidence="6">
    <location>
        <begin position="226"/>
        <end position="238"/>
    </location>
</feature>
<comment type="caution">
    <text evidence="9">The sequence shown here is derived from an EMBL/GenBank/DDBJ whole genome shotgun (WGS) entry which is preliminary data.</text>
</comment>